<feature type="compositionally biased region" description="Polar residues" evidence="1">
    <location>
        <begin position="149"/>
        <end position="169"/>
    </location>
</feature>
<comment type="caution">
    <text evidence="2">The sequence shown here is derived from an EMBL/GenBank/DDBJ whole genome shotgun (WGS) entry which is preliminary data.</text>
</comment>
<feature type="compositionally biased region" description="Basic and acidic residues" evidence="1">
    <location>
        <begin position="171"/>
        <end position="180"/>
    </location>
</feature>
<name>X8JV64_9AGAM</name>
<feature type="region of interest" description="Disordered" evidence="1">
    <location>
        <begin position="230"/>
        <end position="271"/>
    </location>
</feature>
<dbReference type="Proteomes" id="UP000030108">
    <property type="component" value="Unassembled WGS sequence"/>
</dbReference>
<protein>
    <submittedName>
        <fullName evidence="2">Uncharacterized protein</fullName>
    </submittedName>
</protein>
<proteinExistence type="predicted"/>
<gene>
    <name evidence="2" type="ORF">RSOL_522710</name>
</gene>
<evidence type="ECO:0000313" key="2">
    <source>
        <dbReference type="EMBL" id="EUC67076.1"/>
    </source>
</evidence>
<feature type="compositionally biased region" description="Polar residues" evidence="1">
    <location>
        <begin position="67"/>
        <end position="80"/>
    </location>
</feature>
<reference evidence="3" key="1">
    <citation type="journal article" date="2014" name="Genome Announc.">
        <title>Draft genome sequence of the plant-pathogenic soil fungus Rhizoctonia solani anastomosis group 3 strain Rhs1AP.</title>
        <authorList>
            <person name="Cubeta M.A."/>
            <person name="Thomas E."/>
            <person name="Dean R.A."/>
            <person name="Jabaji S."/>
            <person name="Neate S.M."/>
            <person name="Tavantzis S."/>
            <person name="Toda T."/>
            <person name="Vilgalys R."/>
            <person name="Bharathan N."/>
            <person name="Fedorova-Abrams N."/>
            <person name="Pakala S.B."/>
            <person name="Pakala S.M."/>
            <person name="Zafar N."/>
            <person name="Joardar V."/>
            <person name="Losada L."/>
            <person name="Nierman W.C."/>
        </authorList>
    </citation>
    <scope>NUCLEOTIDE SEQUENCE [LARGE SCALE GENOMIC DNA]</scope>
    <source>
        <strain evidence="3">AG-3</strain>
    </source>
</reference>
<feature type="compositionally biased region" description="Basic and acidic residues" evidence="1">
    <location>
        <begin position="35"/>
        <end position="44"/>
    </location>
</feature>
<feature type="compositionally biased region" description="Polar residues" evidence="1">
    <location>
        <begin position="230"/>
        <end position="247"/>
    </location>
</feature>
<feature type="region of interest" description="Disordered" evidence="1">
    <location>
        <begin position="1"/>
        <end position="189"/>
    </location>
</feature>
<sequence length="556" mass="61835">MSKADKNKSSSRTRSYKRLKQLEGNATQSQLETLHPGDEEIDSHGKKKRKRRKKENTPEPTADELETNTQTIVPASTGGSRPSLGPPSVLMERQSGSVPGRREQEGVAIQAIQLAISNAGTSSQGRLPSTPEALGSPDDEMSEVLELSRSANTSSDTPANCVPSTSTRPPKSLDKGKSKELPPGSSSDELDKHLQALYNSGSEQTAYETVCALLQQLIVTQKELVETQNRLTGSSSSVQAGPDNQHNQGDRGNRDAQLPKRKDVPAANDPEVPWDQEVVHRFESGVQHRGPERNAILGCIRNKYCIKLGRESPDDPLPPDAPPEVAVATSTTFGLRYYESETSTYNKSAAAIVIKEVKREWPAIYARFGDAEMMKMSTGHIKYLSKLYKRQNDPAKLSKEETRKRRCAADTRKRSLYYQRLKAVQELPSLHRHGRLLEALGIDGTSSDEEDPDVPGTYIIKRRRPLSESVYHLFGQIDQAYLVHFKGPGSKGNQVRRRVDKGVLSKRKFEITGIPISCMDPDWLHELSHEHKELLEFADIEYDFTFPLALLQPPPV</sequence>
<feature type="compositionally biased region" description="Polar residues" evidence="1">
    <location>
        <begin position="115"/>
        <end position="127"/>
    </location>
</feature>
<dbReference type="EMBL" id="JATN01000287">
    <property type="protein sequence ID" value="EUC67076.1"/>
    <property type="molecule type" value="Genomic_DNA"/>
</dbReference>
<dbReference type="OrthoDB" id="3224221at2759"/>
<feature type="compositionally biased region" description="Basic and acidic residues" evidence="1">
    <location>
        <begin position="248"/>
        <end position="264"/>
    </location>
</feature>
<evidence type="ECO:0000313" key="3">
    <source>
        <dbReference type="Proteomes" id="UP000030108"/>
    </source>
</evidence>
<dbReference type="AlphaFoldDB" id="X8JV64"/>
<feature type="compositionally biased region" description="Basic residues" evidence="1">
    <location>
        <begin position="9"/>
        <end position="19"/>
    </location>
</feature>
<organism evidence="2 3">
    <name type="scientific">Rhizoctonia solani AG-3 Rhs1AP</name>
    <dbReference type="NCBI Taxonomy" id="1086054"/>
    <lineage>
        <taxon>Eukaryota</taxon>
        <taxon>Fungi</taxon>
        <taxon>Dikarya</taxon>
        <taxon>Basidiomycota</taxon>
        <taxon>Agaricomycotina</taxon>
        <taxon>Agaricomycetes</taxon>
        <taxon>Cantharellales</taxon>
        <taxon>Ceratobasidiaceae</taxon>
        <taxon>Rhizoctonia</taxon>
    </lineage>
</organism>
<accession>X8JV64</accession>
<feature type="non-terminal residue" evidence="2">
    <location>
        <position position="556"/>
    </location>
</feature>
<evidence type="ECO:0000256" key="1">
    <source>
        <dbReference type="SAM" id="MobiDB-lite"/>
    </source>
</evidence>
<feature type="compositionally biased region" description="Basic residues" evidence="1">
    <location>
        <begin position="45"/>
        <end position="54"/>
    </location>
</feature>